<dbReference type="InterPro" id="IPR016566">
    <property type="entry name" value="UCP010219"/>
</dbReference>
<feature type="transmembrane region" description="Helical" evidence="1">
    <location>
        <begin position="131"/>
        <end position="151"/>
    </location>
</feature>
<accession>A0ABN1VJ66</accession>
<organism evidence="2 3">
    <name type="scientific">Rhodoglobus aureus</name>
    <dbReference type="NCBI Taxonomy" id="191497"/>
    <lineage>
        <taxon>Bacteria</taxon>
        <taxon>Bacillati</taxon>
        <taxon>Actinomycetota</taxon>
        <taxon>Actinomycetes</taxon>
        <taxon>Micrococcales</taxon>
        <taxon>Microbacteriaceae</taxon>
        <taxon>Rhodoglobus</taxon>
    </lineage>
</organism>
<evidence type="ECO:0000313" key="3">
    <source>
        <dbReference type="Proteomes" id="UP001500943"/>
    </source>
</evidence>
<dbReference type="EMBL" id="BAAAKW010000020">
    <property type="protein sequence ID" value="GAA1213731.1"/>
    <property type="molecule type" value="Genomic_DNA"/>
</dbReference>
<feature type="transmembrane region" description="Helical" evidence="1">
    <location>
        <begin position="217"/>
        <end position="237"/>
    </location>
</feature>
<dbReference type="Proteomes" id="UP001500943">
    <property type="component" value="Unassembled WGS sequence"/>
</dbReference>
<dbReference type="PIRSF" id="PIRSF010219">
    <property type="entry name" value="UCP010219"/>
    <property type="match status" value="1"/>
</dbReference>
<evidence type="ECO:0000313" key="2">
    <source>
        <dbReference type="EMBL" id="GAA1213731.1"/>
    </source>
</evidence>
<keyword evidence="1" id="KW-1133">Transmembrane helix</keyword>
<name>A0ABN1VJ66_9MICO</name>
<feature type="transmembrane region" description="Helical" evidence="1">
    <location>
        <begin position="107"/>
        <end position="125"/>
    </location>
</feature>
<reference evidence="2 3" key="1">
    <citation type="journal article" date="2019" name="Int. J. Syst. Evol. Microbiol.">
        <title>The Global Catalogue of Microorganisms (GCM) 10K type strain sequencing project: providing services to taxonomists for standard genome sequencing and annotation.</title>
        <authorList>
            <consortium name="The Broad Institute Genomics Platform"/>
            <consortium name="The Broad Institute Genome Sequencing Center for Infectious Disease"/>
            <person name="Wu L."/>
            <person name="Ma J."/>
        </authorList>
    </citation>
    <scope>NUCLEOTIDE SEQUENCE [LARGE SCALE GENOMIC DNA]</scope>
    <source>
        <strain evidence="2 3">JCM 12762</strain>
    </source>
</reference>
<gene>
    <name evidence="2" type="ORF">GCM10009655_11250</name>
</gene>
<feature type="transmembrane region" description="Helical" evidence="1">
    <location>
        <begin position="177"/>
        <end position="197"/>
    </location>
</feature>
<protein>
    <submittedName>
        <fullName evidence="2">DUF3159 domain-containing protein</fullName>
    </submittedName>
</protein>
<proteinExistence type="predicted"/>
<keyword evidence="3" id="KW-1185">Reference proteome</keyword>
<dbReference type="Pfam" id="PF11361">
    <property type="entry name" value="DUF3159"/>
    <property type="match status" value="1"/>
</dbReference>
<comment type="caution">
    <text evidence="2">The sequence shown here is derived from an EMBL/GenBank/DDBJ whole genome shotgun (WGS) entry which is preliminary data.</text>
</comment>
<feature type="transmembrane region" description="Helical" evidence="1">
    <location>
        <begin position="67"/>
        <end position="95"/>
    </location>
</feature>
<evidence type="ECO:0000256" key="1">
    <source>
        <dbReference type="SAM" id="Phobius"/>
    </source>
</evidence>
<dbReference type="RefSeq" id="WP_343923985.1">
    <property type="nucleotide sequence ID" value="NZ_BAAAKW010000020.1"/>
</dbReference>
<keyword evidence="1" id="KW-0812">Transmembrane</keyword>
<sequence>MSSIDDPSNSVGDDQPPIDPSVREALVSAARRSAVGQVAPGETPTAGALLTAMGGIRGLVESILPGLSFLVIFTLTQQLVVSVVIPVIVALAFVVVRLVSRTPVSSALVGVLGVALSAGLALITGRAEDNFLLGFVINAVFLTAIIISLIARRPLVGVVATLLVPDASDWREDKAKFYVALIATFVWAGMFALRLAIELPLYFAQATQALATMKLLLGVPLYAGVLWVTWLLMRAAYGRRASD</sequence>
<keyword evidence="1" id="KW-0472">Membrane</keyword>